<dbReference type="Pfam" id="PF18368">
    <property type="entry name" value="Ig_GlcNase"/>
    <property type="match status" value="1"/>
</dbReference>
<evidence type="ECO:0000259" key="4">
    <source>
        <dbReference type="Pfam" id="PF00703"/>
    </source>
</evidence>
<dbReference type="Pfam" id="PF22666">
    <property type="entry name" value="Glyco_hydro_2_N2"/>
    <property type="match status" value="1"/>
</dbReference>
<evidence type="ECO:0000313" key="9">
    <source>
        <dbReference type="Proteomes" id="UP000190852"/>
    </source>
</evidence>
<dbReference type="InterPro" id="IPR017853">
    <property type="entry name" value="GH"/>
</dbReference>
<dbReference type="InterPro" id="IPR006102">
    <property type="entry name" value="Ig-like_GH2"/>
</dbReference>
<dbReference type="AlphaFoldDB" id="A0A1T5CUL2"/>
<evidence type="ECO:0000259" key="7">
    <source>
        <dbReference type="Pfam" id="PF22666"/>
    </source>
</evidence>
<keyword evidence="3" id="KW-0326">Glycosidase</keyword>
<evidence type="ECO:0000259" key="6">
    <source>
        <dbReference type="Pfam" id="PF18368"/>
    </source>
</evidence>
<organism evidence="8 9">
    <name type="scientific">Parabacteroides chartae</name>
    <dbReference type="NCBI Taxonomy" id="1037355"/>
    <lineage>
        <taxon>Bacteria</taxon>
        <taxon>Pseudomonadati</taxon>
        <taxon>Bacteroidota</taxon>
        <taxon>Bacteroidia</taxon>
        <taxon>Bacteroidales</taxon>
        <taxon>Tannerellaceae</taxon>
        <taxon>Parabacteroides</taxon>
    </lineage>
</organism>
<accession>A0A1T5CUL2</accession>
<dbReference type="InterPro" id="IPR054593">
    <property type="entry name" value="Beta-mannosidase-like_N2"/>
</dbReference>
<reference evidence="9" key="1">
    <citation type="submission" date="2017-02" db="EMBL/GenBank/DDBJ databases">
        <authorList>
            <person name="Varghese N."/>
            <person name="Submissions S."/>
        </authorList>
    </citation>
    <scope>NUCLEOTIDE SEQUENCE [LARGE SCALE GENOMIC DNA]</scope>
    <source>
        <strain evidence="9">DSM 24967</strain>
    </source>
</reference>
<evidence type="ECO:0000313" key="8">
    <source>
        <dbReference type="EMBL" id="SKB63021.1"/>
    </source>
</evidence>
<dbReference type="GO" id="GO:0005975">
    <property type="term" value="P:carbohydrate metabolic process"/>
    <property type="evidence" value="ECO:0007669"/>
    <property type="project" value="InterPro"/>
</dbReference>
<evidence type="ECO:0000259" key="5">
    <source>
        <dbReference type="Pfam" id="PF02836"/>
    </source>
</evidence>
<dbReference type="InterPro" id="IPR036156">
    <property type="entry name" value="Beta-gal/glucu_dom_sf"/>
</dbReference>
<gene>
    <name evidence="8" type="ORF">SAMN05660349_02094</name>
</gene>
<keyword evidence="2 8" id="KW-0378">Hydrolase</keyword>
<feature type="domain" description="Exo-beta-D-glucosaminidase Ig-fold" evidence="6">
    <location>
        <begin position="868"/>
        <end position="963"/>
    </location>
</feature>
<name>A0A1T5CUL2_9BACT</name>
<dbReference type="GO" id="GO:0004553">
    <property type="term" value="F:hydrolase activity, hydrolyzing O-glycosyl compounds"/>
    <property type="evidence" value="ECO:0007669"/>
    <property type="project" value="InterPro"/>
</dbReference>
<dbReference type="Proteomes" id="UP000190852">
    <property type="component" value="Unassembled WGS sequence"/>
</dbReference>
<proteinExistence type="inferred from homology"/>
<sequence length="970" mass="111133">MNITDYLVTKRPFVILILFFACAIVPNFIYAQDMMGKTGLLKLWDGLKQKQSEELMPHGKALYQTSVRKAKQNIPTRLIPVMENEWIISDGWELGTSTQVLESDISIFSHDFNTTNWYNAIVPGTVLTTLVNQGVYPDPYYGLNNMAIPDTLAHMQWWYRVRFNTPKESKGKRIRLLFNGINYRGEIFLNGKKIDNMAGAFVRGKYDVTSYLKENGENVLAVLVSPPDNPGISHEQSMLAGQGLNGGQSSLDGPTFIASVGWDWIPGIRDRNTGIWQDVRLQIGGDVVIGDPHIITDLPLPDTTKAMVKIAVPIRNISNNNVFGELSAKFEGVNIKTAYSLKPNEEKSIVFDPKDYVELNLNNPKLWWPNGYGAPNLYHLELEANTGAISSDKKKLQFGVRELSYELMINTPAKANHRIAYTPADVNNGQPIFDYENVVLVGDPKKQRTIPTLYSNVNEEAVFEQLSNDDPVGQYLVFRVNGVRIYIKGGTFGMDDAMKRVSRERMEPYFRLHREAHFNLIRNWTGESTEELFYTLADEYGMLVWNDFWMTTDDTVEPNNYDLFLKNATDVVRRFRTHPSIALWCPRNEGYAPQGMEPRLAAMIAKEDPTRHYHGNSRFLNAINSGPYGFIKDYERYYTQIAEGFNTELGAQAIPTANTLRKFIAPEDLWPINDVWAYHDMHHTTHFFNDFMDAVNSYGQANSVDEFAKKAQMITYDTWRRMIEGFNSRLWQNTTGLILWMSHPAWPSMTWQTYTFDYETPGSYYGVRKAQEPIHVQMNLPDDKIIILNSTRESYSNMTMTVRYYSIEGREYYSKSAKFDVKANAKTDCFIPDIAVDKLEDYTLVRLELKDRYGKVVSINDYWKSKAKLQANKELNKIRKPKLKLVKVKTQGSILNYELQNVSKELAVAVKLNVKDKLSGEIVLPVYFSEGYINLLPGEKRKLTLELPHQSIHDFNIIAEGYNFDSVILL</sequence>
<dbReference type="InterPro" id="IPR043534">
    <property type="entry name" value="EBDG/EBM"/>
</dbReference>
<dbReference type="InterPro" id="IPR006103">
    <property type="entry name" value="Glyco_hydro_2_cat"/>
</dbReference>
<feature type="domain" description="Glycoside hydrolase family 2 catalytic" evidence="5">
    <location>
        <begin position="478"/>
        <end position="626"/>
    </location>
</feature>
<dbReference type="PANTHER" id="PTHR43536">
    <property type="entry name" value="MANNOSYLGLYCOPROTEIN ENDO-BETA-MANNOSIDASE"/>
    <property type="match status" value="1"/>
</dbReference>
<protein>
    <submittedName>
        <fullName evidence="8">Glycosyl hydrolases family 2, TIM barrel domain</fullName>
    </submittedName>
</protein>
<keyword evidence="9" id="KW-1185">Reference proteome</keyword>
<dbReference type="Gene3D" id="2.60.120.260">
    <property type="entry name" value="Galactose-binding domain-like"/>
    <property type="match status" value="1"/>
</dbReference>
<dbReference type="Gene3D" id="2.60.40.10">
    <property type="entry name" value="Immunoglobulins"/>
    <property type="match status" value="3"/>
</dbReference>
<dbReference type="InterPro" id="IPR008979">
    <property type="entry name" value="Galactose-bd-like_sf"/>
</dbReference>
<dbReference type="Pfam" id="PF02836">
    <property type="entry name" value="Glyco_hydro_2_C"/>
    <property type="match status" value="1"/>
</dbReference>
<comment type="similarity">
    <text evidence="1">Belongs to the glycosyl hydrolase 2 family.</text>
</comment>
<dbReference type="SUPFAM" id="SSF49785">
    <property type="entry name" value="Galactose-binding domain-like"/>
    <property type="match status" value="1"/>
</dbReference>
<dbReference type="SUPFAM" id="SSF51445">
    <property type="entry name" value="(Trans)glycosidases"/>
    <property type="match status" value="1"/>
</dbReference>
<dbReference type="EMBL" id="FUYQ01000014">
    <property type="protein sequence ID" value="SKB63021.1"/>
    <property type="molecule type" value="Genomic_DNA"/>
</dbReference>
<dbReference type="Pfam" id="PF00703">
    <property type="entry name" value="Glyco_hydro_2"/>
    <property type="match status" value="1"/>
</dbReference>
<feature type="domain" description="Glycoside hydrolase family 2 immunoglobulin-like beta-sandwich" evidence="4">
    <location>
        <begin position="289"/>
        <end position="401"/>
    </location>
</feature>
<dbReference type="SUPFAM" id="SSF49303">
    <property type="entry name" value="beta-Galactosidase/glucuronidase domain"/>
    <property type="match status" value="3"/>
</dbReference>
<dbReference type="PANTHER" id="PTHR43536:SF1">
    <property type="entry name" value="MANNOSYLGLYCOPROTEIN ENDO-BETA-MANNOSIDASE"/>
    <property type="match status" value="1"/>
</dbReference>
<dbReference type="InterPro" id="IPR013783">
    <property type="entry name" value="Ig-like_fold"/>
</dbReference>
<dbReference type="Gene3D" id="3.20.20.80">
    <property type="entry name" value="Glycosidases"/>
    <property type="match status" value="1"/>
</dbReference>
<evidence type="ECO:0000256" key="3">
    <source>
        <dbReference type="ARBA" id="ARBA00023295"/>
    </source>
</evidence>
<evidence type="ECO:0000256" key="2">
    <source>
        <dbReference type="ARBA" id="ARBA00022801"/>
    </source>
</evidence>
<feature type="domain" description="Beta-mannosidase-like galactose-binding" evidence="7">
    <location>
        <begin position="113"/>
        <end position="277"/>
    </location>
</feature>
<evidence type="ECO:0000256" key="1">
    <source>
        <dbReference type="ARBA" id="ARBA00007401"/>
    </source>
</evidence>
<dbReference type="InterPro" id="IPR041351">
    <property type="entry name" value="Ig_GlcNase"/>
</dbReference>